<dbReference type="GO" id="GO:0005198">
    <property type="term" value="F:structural molecule activity"/>
    <property type="evidence" value="ECO:0007669"/>
    <property type="project" value="UniProtKB-UniRule"/>
</dbReference>
<dbReference type="Pfam" id="PF02049">
    <property type="entry name" value="FliE"/>
    <property type="match status" value="1"/>
</dbReference>
<protein>
    <recommendedName>
        <fullName evidence="3 5">Flagellar hook-basal body complex protein FliE</fullName>
    </recommendedName>
</protein>
<keyword evidence="4 5" id="KW-0975">Bacterial flagellum</keyword>
<gene>
    <name evidence="5 6" type="primary">fliE</name>
    <name evidence="6" type="ORF">D9V68_00360</name>
</gene>
<dbReference type="NCBIfam" id="TIGR00205">
    <property type="entry name" value="fliE"/>
    <property type="match status" value="1"/>
</dbReference>
<dbReference type="PRINTS" id="PR01006">
    <property type="entry name" value="FLGHOOKFLIE"/>
</dbReference>
<reference evidence="6 7" key="2">
    <citation type="submission" date="2019-05" db="EMBL/GenBank/DDBJ databases">
        <title>Genome evolution of the obligate endosymbiont Buchnera aphidicola.</title>
        <authorList>
            <person name="Moran N.A."/>
        </authorList>
    </citation>
    <scope>NUCLEOTIDE SEQUENCE [LARGE SCALE GENOMIC DNA]</scope>
    <source>
        <strain evidence="6 7">Hla</strain>
    </source>
</reference>
<proteinExistence type="inferred from homology"/>
<dbReference type="GO" id="GO:0003774">
    <property type="term" value="F:cytoskeletal motor activity"/>
    <property type="evidence" value="ECO:0007669"/>
    <property type="project" value="InterPro"/>
</dbReference>
<dbReference type="GO" id="GO:0009425">
    <property type="term" value="C:bacterial-type flagellum basal body"/>
    <property type="evidence" value="ECO:0007669"/>
    <property type="project" value="UniProtKB-SubCell"/>
</dbReference>
<name>A0A4D6Y939_9GAMM</name>
<organism evidence="6 7">
    <name type="scientific">Buchnera aphidicola</name>
    <name type="common">Hyperomyzus lactucae</name>
    <dbReference type="NCBI Taxonomy" id="1241860"/>
    <lineage>
        <taxon>Bacteria</taxon>
        <taxon>Pseudomonadati</taxon>
        <taxon>Pseudomonadota</taxon>
        <taxon>Gammaproteobacteria</taxon>
        <taxon>Enterobacterales</taxon>
        <taxon>Erwiniaceae</taxon>
        <taxon>Buchnera</taxon>
    </lineage>
</organism>
<evidence type="ECO:0000313" key="7">
    <source>
        <dbReference type="Proteomes" id="UP000298738"/>
    </source>
</evidence>
<dbReference type="OrthoDB" id="8909229at2"/>
<comment type="subcellular location">
    <subcellularLocation>
        <location evidence="1 5">Bacterial flagellum basal body</location>
    </subcellularLocation>
</comment>
<evidence type="ECO:0000313" key="6">
    <source>
        <dbReference type="EMBL" id="QCI20815.1"/>
    </source>
</evidence>
<evidence type="ECO:0000256" key="2">
    <source>
        <dbReference type="ARBA" id="ARBA00009272"/>
    </source>
</evidence>
<keyword evidence="6" id="KW-0282">Flagellum</keyword>
<dbReference type="GO" id="GO:0071973">
    <property type="term" value="P:bacterial-type flagellum-dependent cell motility"/>
    <property type="evidence" value="ECO:0007669"/>
    <property type="project" value="InterPro"/>
</dbReference>
<evidence type="ECO:0000256" key="1">
    <source>
        <dbReference type="ARBA" id="ARBA00004117"/>
    </source>
</evidence>
<dbReference type="InterPro" id="IPR001624">
    <property type="entry name" value="FliE"/>
</dbReference>
<dbReference type="Proteomes" id="UP000298738">
    <property type="component" value="Chromosome"/>
</dbReference>
<keyword evidence="6" id="KW-0969">Cilium</keyword>
<dbReference type="EMBL" id="CP034876">
    <property type="protein sequence ID" value="QCI20815.1"/>
    <property type="molecule type" value="Genomic_DNA"/>
</dbReference>
<evidence type="ECO:0000256" key="5">
    <source>
        <dbReference type="HAMAP-Rule" id="MF_00724"/>
    </source>
</evidence>
<dbReference type="HAMAP" id="MF_00724">
    <property type="entry name" value="FliE"/>
    <property type="match status" value="1"/>
</dbReference>
<dbReference type="PANTHER" id="PTHR34653:SF1">
    <property type="entry name" value="FLAGELLAR HOOK-BASAL BODY COMPLEX PROTEIN FLIE"/>
    <property type="match status" value="1"/>
</dbReference>
<dbReference type="AlphaFoldDB" id="A0A4D6Y939"/>
<comment type="similarity">
    <text evidence="2 5">Belongs to the FliE family.</text>
</comment>
<reference evidence="6 7" key="1">
    <citation type="submission" date="2018-12" db="EMBL/GenBank/DDBJ databases">
        <authorList>
            <person name="Chong R.A."/>
        </authorList>
    </citation>
    <scope>NUCLEOTIDE SEQUENCE [LARGE SCALE GENOMIC DNA]</scope>
    <source>
        <strain evidence="6 7">Hla</strain>
    </source>
</reference>
<sequence length="101" mass="11758">MFIDNINHQNTNTKINLLDINIQKNKEPKNFTDYIKTALEKISTVQNQAKNDSEKFLLNQSEQSLNDIMINLQKSSISIQMAIQIRNKIVSAYQEIMNQQM</sequence>
<evidence type="ECO:0000256" key="4">
    <source>
        <dbReference type="ARBA" id="ARBA00023143"/>
    </source>
</evidence>
<accession>A0A4D6Y939</accession>
<keyword evidence="6" id="KW-0966">Cell projection</keyword>
<dbReference type="RefSeq" id="WP_158357246.1">
    <property type="nucleotide sequence ID" value="NZ_CP034876.1"/>
</dbReference>
<evidence type="ECO:0000256" key="3">
    <source>
        <dbReference type="ARBA" id="ARBA00018024"/>
    </source>
</evidence>
<dbReference type="PANTHER" id="PTHR34653">
    <property type="match status" value="1"/>
</dbReference>